<dbReference type="EMBL" id="LC600867">
    <property type="protein sequence ID" value="BCQ06571.1"/>
    <property type="molecule type" value="Genomic_DNA"/>
</dbReference>
<geneLocation type="plastid" evidence="1"/>
<keyword evidence="1" id="KW-0689">Ribosomal protein</keyword>
<accession>A0A7R7YPA7</accession>
<keyword evidence="1" id="KW-0687">Ribonucleoprotein</keyword>
<organism evidence="1">
    <name type="scientific">Nitzschia putrida</name>
    <dbReference type="NCBI Taxonomy" id="2742595"/>
    <lineage>
        <taxon>Eukaryota</taxon>
        <taxon>Sar</taxon>
        <taxon>Stramenopiles</taxon>
        <taxon>Ochrophyta</taxon>
        <taxon>Bacillariophyta</taxon>
        <taxon>Bacillariophyceae</taxon>
        <taxon>Bacillariophycidae</taxon>
        <taxon>Bacillariales</taxon>
        <taxon>Bacillariaceae</taxon>
        <taxon>Nitzschia</taxon>
    </lineage>
</organism>
<keyword evidence="1" id="KW-0934">Plastid</keyword>
<sequence length="151" mass="18745">MGFWVKMKTRTRVPKLETLVNKKIKKKELWNDYFKEDIIEELYRLKEILFMHNYQANYRKQLLKTKHYSVKSLKKRMLRLENLCYKQRELIVKNKGRIIVKKIIPKHYFETYSIDPLSQDYYKDKPFEHIRYNHLTHKEIIELKTKLHSNI</sequence>
<gene>
    <name evidence="1" type="primary">rpl29</name>
</gene>
<dbReference type="GO" id="GO:0005840">
    <property type="term" value="C:ribosome"/>
    <property type="evidence" value="ECO:0007669"/>
    <property type="project" value="UniProtKB-KW"/>
</dbReference>
<name>A0A7R7YPA7_9STRA</name>
<evidence type="ECO:0000313" key="1">
    <source>
        <dbReference type="EMBL" id="BCQ06571.1"/>
    </source>
</evidence>
<reference evidence="1" key="1">
    <citation type="submission" date="2021-01" db="EMBL/GenBank/DDBJ databases">
        <title>Organellar DNAs of a non-photosynthetic diatom.</title>
        <authorList>
            <person name="Kamikawa R."/>
            <person name="Tanizawa Y."/>
        </authorList>
    </citation>
    <scope>NUCLEOTIDE SEQUENCE</scope>
    <source>
        <strain evidence="1">NIES-4239</strain>
    </source>
</reference>
<proteinExistence type="predicted"/>
<dbReference type="AlphaFoldDB" id="A0A7R7YPA7"/>
<protein>
    <submittedName>
        <fullName evidence="1">Ribosomal protein L29</fullName>
    </submittedName>
</protein>